<dbReference type="Proteomes" id="UP000701702">
    <property type="component" value="Unassembled WGS sequence"/>
</dbReference>
<keyword evidence="3" id="KW-1185">Reference proteome</keyword>
<evidence type="ECO:0000313" key="2">
    <source>
        <dbReference type="EMBL" id="CAG9170019.1"/>
    </source>
</evidence>
<gene>
    <name evidence="2" type="ORF">LMG23994_01779</name>
</gene>
<protein>
    <submittedName>
        <fullName evidence="2">Uncharacterized protein</fullName>
    </submittedName>
</protein>
<reference evidence="2 3" key="1">
    <citation type="submission" date="2021-08" db="EMBL/GenBank/DDBJ databases">
        <authorList>
            <person name="Peeters C."/>
        </authorList>
    </citation>
    <scope>NUCLEOTIDE SEQUENCE [LARGE SCALE GENOMIC DNA]</scope>
    <source>
        <strain evidence="2 3">LMG 23994</strain>
    </source>
</reference>
<evidence type="ECO:0000313" key="3">
    <source>
        <dbReference type="Proteomes" id="UP000701702"/>
    </source>
</evidence>
<keyword evidence="1" id="KW-0472">Membrane</keyword>
<proteinExistence type="predicted"/>
<accession>A0ABM8WRE1</accession>
<sequence length="214" mass="24044">MASQRDQDYVLNLARLQFYKKYFGFLLLTVLIAIVVIGGLVAAFVMVKNQKVEREYFSVDNQGRLTPIVPLGVPFVSDSKLLTWAQQCVTDANTYDFVNYQKQFQQNSRCFTQAGWEQFMAAVERAKSLETVKSQRLVAQGVGAGAAVVLRKGLRRGVYTWEIEQPIIVTYQGGQAGRTSITQRLLVTLTISRIPTFESEEGVGIVQYVAEERS</sequence>
<dbReference type="EMBL" id="CAJZAF010000007">
    <property type="protein sequence ID" value="CAG9170019.1"/>
    <property type="molecule type" value="Genomic_DNA"/>
</dbReference>
<dbReference type="Pfam" id="PF11393">
    <property type="entry name" value="T4BSS_DotI_IcmL"/>
    <property type="match status" value="1"/>
</dbReference>
<dbReference type="CDD" id="cd16385">
    <property type="entry name" value="IcmL"/>
    <property type="match status" value="1"/>
</dbReference>
<keyword evidence="1" id="KW-0812">Transmembrane</keyword>
<dbReference type="RefSeq" id="WP_224001429.1">
    <property type="nucleotide sequence ID" value="NZ_CAJZAF010000007.1"/>
</dbReference>
<comment type="caution">
    <text evidence="2">The sequence shown here is derived from an EMBL/GenBank/DDBJ whole genome shotgun (WGS) entry which is preliminary data.</text>
</comment>
<feature type="transmembrane region" description="Helical" evidence="1">
    <location>
        <begin position="22"/>
        <end position="47"/>
    </location>
</feature>
<name>A0ABM8WRE1_9BURK</name>
<keyword evidence="1" id="KW-1133">Transmembrane helix</keyword>
<organism evidence="2 3">
    <name type="scientific">Cupriavidus pinatubonensis</name>
    <dbReference type="NCBI Taxonomy" id="248026"/>
    <lineage>
        <taxon>Bacteria</taxon>
        <taxon>Pseudomonadati</taxon>
        <taxon>Pseudomonadota</taxon>
        <taxon>Betaproteobacteria</taxon>
        <taxon>Burkholderiales</taxon>
        <taxon>Burkholderiaceae</taxon>
        <taxon>Cupriavidus</taxon>
    </lineage>
</organism>
<evidence type="ECO:0000256" key="1">
    <source>
        <dbReference type="SAM" id="Phobius"/>
    </source>
</evidence>
<dbReference type="InterPro" id="IPR021055">
    <property type="entry name" value="T4BSS_IcmL/DotI"/>
</dbReference>